<evidence type="ECO:0000313" key="1">
    <source>
        <dbReference type="EMBL" id="KUM46362.1"/>
    </source>
</evidence>
<dbReference type="AlphaFoldDB" id="A0A101LVZ0"/>
<name>A0A101LVZ0_PICGL</name>
<proteinExistence type="predicted"/>
<accession>A0A101LVZ0</accession>
<organism evidence="1">
    <name type="scientific">Picea glauca</name>
    <name type="common">White spruce</name>
    <name type="synonym">Pinus glauca</name>
    <dbReference type="NCBI Taxonomy" id="3330"/>
    <lineage>
        <taxon>Eukaryota</taxon>
        <taxon>Viridiplantae</taxon>
        <taxon>Streptophyta</taxon>
        <taxon>Embryophyta</taxon>
        <taxon>Tracheophyta</taxon>
        <taxon>Spermatophyta</taxon>
        <taxon>Pinopsida</taxon>
        <taxon>Pinidae</taxon>
        <taxon>Conifers I</taxon>
        <taxon>Pinales</taxon>
        <taxon>Pinaceae</taxon>
        <taxon>Picea</taxon>
    </lineage>
</organism>
<geneLocation type="mitochondrion" evidence="1"/>
<reference evidence="1" key="1">
    <citation type="journal article" date="2015" name="Genome Biol. Evol.">
        <title>Organellar Genomes of White Spruce (Picea glauca): Assembly and Annotation.</title>
        <authorList>
            <person name="Jackman S.D."/>
            <person name="Warren R.L."/>
            <person name="Gibb E.A."/>
            <person name="Vandervalk B.P."/>
            <person name="Mohamadi H."/>
            <person name="Chu J."/>
            <person name="Raymond A."/>
            <person name="Pleasance S."/>
            <person name="Coope R."/>
            <person name="Wildung M.R."/>
            <person name="Ritland C.E."/>
            <person name="Bousquet J."/>
            <person name="Jones S.J."/>
            <person name="Bohlmann J."/>
            <person name="Birol I."/>
        </authorList>
    </citation>
    <scope>NUCLEOTIDE SEQUENCE [LARGE SCALE GENOMIC DNA]</scope>
    <source>
        <tissue evidence="1">Flushing bud</tissue>
    </source>
</reference>
<protein>
    <submittedName>
        <fullName evidence="1">Uncharacterized protein</fullName>
    </submittedName>
</protein>
<sequence>MDTNAPHALSSASLFFGVVCTPFPARMPLPRFPLLLALPFPETDSLGLDWYLGFPSRRLYLSAHDEFITQDISLFSLFP</sequence>
<keyword evidence="1" id="KW-0496">Mitochondrion</keyword>
<dbReference type="EMBL" id="LKAM01000012">
    <property type="protein sequence ID" value="KUM46362.1"/>
    <property type="molecule type" value="Genomic_DNA"/>
</dbReference>
<comment type="caution">
    <text evidence="1">The sequence shown here is derived from an EMBL/GenBank/DDBJ whole genome shotgun (WGS) entry which is preliminary data.</text>
</comment>
<gene>
    <name evidence="1" type="ORF">ABT39_MTgene1868</name>
</gene>